<dbReference type="InterPro" id="IPR053140">
    <property type="entry name" value="GDSL_Rv0518-like"/>
</dbReference>
<accession>A0ABZ1VP27</accession>
<gene>
    <name evidence="2" type="ORF">OG727_18125</name>
</gene>
<dbReference type="Gene3D" id="3.40.50.1110">
    <property type="entry name" value="SGNH hydrolase"/>
    <property type="match status" value="1"/>
</dbReference>
<evidence type="ECO:0000259" key="1">
    <source>
        <dbReference type="Pfam" id="PF13472"/>
    </source>
</evidence>
<dbReference type="GO" id="GO:0016787">
    <property type="term" value="F:hydrolase activity"/>
    <property type="evidence" value="ECO:0007669"/>
    <property type="project" value="UniProtKB-KW"/>
</dbReference>
<dbReference type="EMBL" id="CP108473">
    <property type="protein sequence ID" value="WUS24028.1"/>
    <property type="molecule type" value="Genomic_DNA"/>
</dbReference>
<dbReference type="CDD" id="cd01830">
    <property type="entry name" value="XynE_like"/>
    <property type="match status" value="1"/>
</dbReference>
<protein>
    <submittedName>
        <fullName evidence="2">SGNH/GDSL hydrolase family protein</fullName>
    </submittedName>
</protein>
<feature type="domain" description="SGNH hydrolase-type esterase" evidence="1">
    <location>
        <begin position="77"/>
        <end position="271"/>
    </location>
</feature>
<dbReference type="PANTHER" id="PTHR43784:SF2">
    <property type="entry name" value="GDSL-LIKE LIPASE_ACYLHYDROLASE, PUTATIVE (AFU_ORTHOLOGUE AFUA_2G00820)-RELATED"/>
    <property type="match status" value="1"/>
</dbReference>
<dbReference type="Pfam" id="PF13472">
    <property type="entry name" value="Lipase_GDSL_2"/>
    <property type="match status" value="1"/>
</dbReference>
<name>A0ABZ1VP27_9ACTN</name>
<evidence type="ECO:0000313" key="2">
    <source>
        <dbReference type="EMBL" id="WUS24028.1"/>
    </source>
</evidence>
<evidence type="ECO:0000313" key="3">
    <source>
        <dbReference type="Proteomes" id="UP001432292"/>
    </source>
</evidence>
<dbReference type="RefSeq" id="WP_246296361.1">
    <property type="nucleotide sequence ID" value="NZ_BAAATH010000001.1"/>
</dbReference>
<organism evidence="2 3">
    <name type="scientific">Streptomyces caniferus</name>
    <dbReference type="NCBI Taxonomy" id="285557"/>
    <lineage>
        <taxon>Bacteria</taxon>
        <taxon>Bacillati</taxon>
        <taxon>Actinomycetota</taxon>
        <taxon>Actinomycetes</taxon>
        <taxon>Kitasatosporales</taxon>
        <taxon>Streptomycetaceae</taxon>
        <taxon>Streptomyces</taxon>
    </lineage>
</organism>
<keyword evidence="2" id="KW-0378">Hydrolase</keyword>
<dbReference type="SUPFAM" id="SSF52266">
    <property type="entry name" value="SGNH hydrolase"/>
    <property type="match status" value="1"/>
</dbReference>
<dbReference type="Proteomes" id="UP001432292">
    <property type="component" value="Chromosome"/>
</dbReference>
<proteinExistence type="predicted"/>
<reference evidence="2" key="1">
    <citation type="submission" date="2022-10" db="EMBL/GenBank/DDBJ databases">
        <title>The complete genomes of actinobacterial strains from the NBC collection.</title>
        <authorList>
            <person name="Joergensen T.S."/>
            <person name="Alvarez Arevalo M."/>
            <person name="Sterndorff E.B."/>
            <person name="Faurdal D."/>
            <person name="Vuksanovic O."/>
            <person name="Mourched A.-S."/>
            <person name="Charusanti P."/>
            <person name="Shaw S."/>
            <person name="Blin K."/>
            <person name="Weber T."/>
        </authorList>
    </citation>
    <scope>NUCLEOTIDE SEQUENCE</scope>
    <source>
        <strain evidence="2">NBC_01256</strain>
    </source>
</reference>
<dbReference type="InterPro" id="IPR036514">
    <property type="entry name" value="SGNH_hydro_sf"/>
</dbReference>
<keyword evidence="3" id="KW-1185">Reference proteome</keyword>
<dbReference type="InterPro" id="IPR013830">
    <property type="entry name" value="SGNH_hydro"/>
</dbReference>
<dbReference type="PANTHER" id="PTHR43784">
    <property type="entry name" value="GDSL-LIKE LIPASE/ACYLHYDROLASE, PUTATIVE (AFU_ORTHOLOGUE AFUA_2G00820)-RELATED"/>
    <property type="match status" value="1"/>
</dbReference>
<sequence length="282" mass="30325">MSTSPLEKLVVSLYFAGRTGPATFHRVGQATSYRATGNHLADAPAVAYTRTSQSSYYLDGVDVSGSVPAGRNTVVAWGDSATDGVGATPDADGRYTDDLVERLVTGRRQVGVVNAGIAGNMLLTSSSCFGEKGTARFRRDVLDRPGVRTVIVELGGNDIGANWSEGPCLPSSHRPVSARQITHAYGELVRAAHERGIKVIGATVIPLKGYPGYSAKVERLRQQVNHWIRTSRVYDAVVDFDRAMADPAHPDRPRPGYVYEDGLHPDDAGYHALANAFDLTEL</sequence>